<sequence length="34" mass="3872">QTPTDEIVAVYVLYKWSREEAKGRAKKDTSGFVV</sequence>
<organism evidence="1">
    <name type="scientific">marine sediment metagenome</name>
    <dbReference type="NCBI Taxonomy" id="412755"/>
    <lineage>
        <taxon>unclassified sequences</taxon>
        <taxon>metagenomes</taxon>
        <taxon>ecological metagenomes</taxon>
    </lineage>
</organism>
<gene>
    <name evidence="1" type="ORF">LCGC14_3081630</name>
</gene>
<dbReference type="EMBL" id="LAZR01065840">
    <property type="protein sequence ID" value="KKK54740.1"/>
    <property type="molecule type" value="Genomic_DNA"/>
</dbReference>
<feature type="non-terminal residue" evidence="1">
    <location>
        <position position="1"/>
    </location>
</feature>
<protein>
    <submittedName>
        <fullName evidence="1">Uncharacterized protein</fullName>
    </submittedName>
</protein>
<reference evidence="1" key="1">
    <citation type="journal article" date="2015" name="Nature">
        <title>Complex archaea that bridge the gap between prokaryotes and eukaryotes.</title>
        <authorList>
            <person name="Spang A."/>
            <person name="Saw J.H."/>
            <person name="Jorgensen S.L."/>
            <person name="Zaremba-Niedzwiedzka K."/>
            <person name="Martijn J."/>
            <person name="Lind A.E."/>
            <person name="van Eijk R."/>
            <person name="Schleper C."/>
            <person name="Guy L."/>
            <person name="Ettema T.J."/>
        </authorList>
    </citation>
    <scope>NUCLEOTIDE SEQUENCE</scope>
</reference>
<evidence type="ECO:0000313" key="1">
    <source>
        <dbReference type="EMBL" id="KKK54740.1"/>
    </source>
</evidence>
<proteinExistence type="predicted"/>
<name>A0A0F8X1N4_9ZZZZ</name>
<accession>A0A0F8X1N4</accession>
<comment type="caution">
    <text evidence="1">The sequence shown here is derived from an EMBL/GenBank/DDBJ whole genome shotgun (WGS) entry which is preliminary data.</text>
</comment>
<dbReference type="AlphaFoldDB" id="A0A0F8X1N4"/>